<dbReference type="SUPFAM" id="SSF82607">
    <property type="entry name" value="YbaB-like"/>
    <property type="match status" value="1"/>
</dbReference>
<dbReference type="Gene3D" id="3.30.1310.10">
    <property type="entry name" value="Nucleoid-associated protein YbaB-like domain"/>
    <property type="match status" value="1"/>
</dbReference>
<sequence length="158" mass="17104">MSEQAEELLRRIEAIDEAAADNQRRAESYQRMSDELKTVEATVASPDGIVTVVAAAGGEIKSVTFTDRVRTASPEALSAVVTHTLAAARASAARLQAEVVRRGLGDTALLDKVLTSDGELFGDRRPHDPGPPPAPVRRRAAAQEDEFFEEFDVFGRSR</sequence>
<reference evidence="3" key="1">
    <citation type="journal article" date="2019" name="Int. J. Syst. Evol. Microbiol.">
        <title>The Global Catalogue of Microorganisms (GCM) 10K type strain sequencing project: providing services to taxonomists for standard genome sequencing and annotation.</title>
        <authorList>
            <consortium name="The Broad Institute Genomics Platform"/>
            <consortium name="The Broad Institute Genome Sequencing Center for Infectious Disease"/>
            <person name="Wu L."/>
            <person name="Ma J."/>
        </authorList>
    </citation>
    <scope>NUCLEOTIDE SEQUENCE [LARGE SCALE GENOMIC DNA]</scope>
    <source>
        <strain evidence="3">CGMCC 4.7645</strain>
    </source>
</reference>
<proteinExistence type="predicted"/>
<evidence type="ECO:0000256" key="1">
    <source>
        <dbReference type="SAM" id="MobiDB-lite"/>
    </source>
</evidence>
<protein>
    <submittedName>
        <fullName evidence="2">YbaB/EbfC family nucleoid-associated protein</fullName>
    </submittedName>
</protein>
<accession>A0ABW5G1W2</accession>
<organism evidence="2 3">
    <name type="scientific">Amycolatopsis pigmentata</name>
    <dbReference type="NCBI Taxonomy" id="450801"/>
    <lineage>
        <taxon>Bacteria</taxon>
        <taxon>Bacillati</taxon>
        <taxon>Actinomycetota</taxon>
        <taxon>Actinomycetes</taxon>
        <taxon>Pseudonocardiales</taxon>
        <taxon>Pseudonocardiaceae</taxon>
        <taxon>Amycolatopsis</taxon>
    </lineage>
</organism>
<feature type="region of interest" description="Disordered" evidence="1">
    <location>
        <begin position="118"/>
        <end position="140"/>
    </location>
</feature>
<evidence type="ECO:0000313" key="2">
    <source>
        <dbReference type="EMBL" id="MFD2421293.1"/>
    </source>
</evidence>
<keyword evidence="3" id="KW-1185">Reference proteome</keyword>
<gene>
    <name evidence="2" type="ORF">ACFSXZ_33685</name>
</gene>
<dbReference type="RefSeq" id="WP_378269786.1">
    <property type="nucleotide sequence ID" value="NZ_JBHUKR010000021.1"/>
</dbReference>
<dbReference type="Proteomes" id="UP001597417">
    <property type="component" value="Unassembled WGS sequence"/>
</dbReference>
<dbReference type="InterPro" id="IPR036894">
    <property type="entry name" value="YbaB-like_sf"/>
</dbReference>
<dbReference type="Pfam" id="PF02575">
    <property type="entry name" value="YbaB_DNA_bd"/>
    <property type="match status" value="1"/>
</dbReference>
<evidence type="ECO:0000313" key="3">
    <source>
        <dbReference type="Proteomes" id="UP001597417"/>
    </source>
</evidence>
<name>A0ABW5G1W2_9PSEU</name>
<dbReference type="InterPro" id="IPR004401">
    <property type="entry name" value="YbaB/EbfC"/>
</dbReference>
<comment type="caution">
    <text evidence="2">The sequence shown here is derived from an EMBL/GenBank/DDBJ whole genome shotgun (WGS) entry which is preliminary data.</text>
</comment>
<dbReference type="EMBL" id="JBHUKR010000021">
    <property type="protein sequence ID" value="MFD2421293.1"/>
    <property type="molecule type" value="Genomic_DNA"/>
</dbReference>